<reference evidence="7 8" key="1">
    <citation type="submission" date="2017-10" db="EMBL/GenBank/DDBJ databases">
        <title>Resolving the taxonomy of Roseburia spp., Eubacterium rectale and Agathobacter spp. through phylogenomic analysis.</title>
        <authorList>
            <person name="Sheridan P.O."/>
            <person name="Walker A.W."/>
            <person name="Duncan S.H."/>
            <person name="Scott K.P."/>
            <person name="Toole P.W.O."/>
            <person name="Luis P."/>
            <person name="Flint H.J."/>
        </authorList>
    </citation>
    <scope>NUCLEOTIDE SEQUENCE [LARGE SCALE GENOMIC DNA]</scope>
    <source>
        <strain evidence="7 8">JK626</strain>
    </source>
</reference>
<keyword evidence="1 6" id="KW-0698">rRNA processing</keyword>
<dbReference type="InterPro" id="IPR003742">
    <property type="entry name" value="RlmH-like"/>
</dbReference>
<evidence type="ECO:0000256" key="4">
    <source>
        <dbReference type="ARBA" id="ARBA00022691"/>
    </source>
</evidence>
<evidence type="ECO:0000313" key="7">
    <source>
        <dbReference type="EMBL" id="PHU35060.1"/>
    </source>
</evidence>
<feature type="binding site" evidence="6">
    <location>
        <begin position="127"/>
        <end position="132"/>
    </location>
    <ligand>
        <name>S-adenosyl-L-methionine</name>
        <dbReference type="ChEBI" id="CHEBI:59789"/>
    </ligand>
</feature>
<name>A0A2G3DW20_9FIRM</name>
<dbReference type="PANTHER" id="PTHR33603">
    <property type="entry name" value="METHYLTRANSFERASE"/>
    <property type="match status" value="1"/>
</dbReference>
<keyword evidence="2 6" id="KW-0489">Methyltransferase</keyword>
<feature type="binding site" evidence="6">
    <location>
        <position position="76"/>
    </location>
    <ligand>
        <name>S-adenosyl-L-methionine</name>
        <dbReference type="ChEBI" id="CHEBI:59789"/>
    </ligand>
</feature>
<evidence type="ECO:0000313" key="8">
    <source>
        <dbReference type="Proteomes" id="UP000225889"/>
    </source>
</evidence>
<dbReference type="NCBIfam" id="NF000985">
    <property type="entry name" value="PRK00103.1-3"/>
    <property type="match status" value="1"/>
</dbReference>
<dbReference type="Gene3D" id="3.40.1280.10">
    <property type="match status" value="1"/>
</dbReference>
<feature type="binding site" evidence="6">
    <location>
        <position position="108"/>
    </location>
    <ligand>
        <name>S-adenosyl-L-methionine</name>
        <dbReference type="ChEBI" id="CHEBI:59789"/>
    </ligand>
</feature>
<dbReference type="CDD" id="cd18081">
    <property type="entry name" value="RlmH-like"/>
    <property type="match status" value="1"/>
</dbReference>
<evidence type="ECO:0000256" key="1">
    <source>
        <dbReference type="ARBA" id="ARBA00022552"/>
    </source>
</evidence>
<dbReference type="Pfam" id="PF02590">
    <property type="entry name" value="SPOUT_MTase"/>
    <property type="match status" value="1"/>
</dbReference>
<comment type="function">
    <text evidence="6">Specifically methylates the pseudouridine at position 1915 (m3Psi1915) in 23S rRNA.</text>
</comment>
<dbReference type="PANTHER" id="PTHR33603:SF1">
    <property type="entry name" value="RIBOSOMAL RNA LARGE SUBUNIT METHYLTRANSFERASE H"/>
    <property type="match status" value="1"/>
</dbReference>
<dbReference type="InterPro" id="IPR029028">
    <property type="entry name" value="Alpha/beta_knot_MTases"/>
</dbReference>
<dbReference type="PIRSF" id="PIRSF004505">
    <property type="entry name" value="MT_bac"/>
    <property type="match status" value="1"/>
</dbReference>
<evidence type="ECO:0000256" key="5">
    <source>
        <dbReference type="ARBA" id="ARBA00038303"/>
    </source>
</evidence>
<dbReference type="NCBIfam" id="TIGR00246">
    <property type="entry name" value="tRNA_RlmH_YbeA"/>
    <property type="match status" value="1"/>
</dbReference>
<dbReference type="AlphaFoldDB" id="A0A2G3DW20"/>
<dbReference type="RefSeq" id="WP_099391872.1">
    <property type="nucleotide sequence ID" value="NZ_PDYF01000011.1"/>
</dbReference>
<accession>A0A2G3DW20</accession>
<gene>
    <name evidence="6" type="primary">rlmH</name>
    <name evidence="7" type="ORF">CSX01_06930</name>
</gene>
<comment type="subunit">
    <text evidence="6">Homodimer.</text>
</comment>
<dbReference type="SUPFAM" id="SSF75217">
    <property type="entry name" value="alpha/beta knot"/>
    <property type="match status" value="1"/>
</dbReference>
<dbReference type="EMBL" id="PDYF01000011">
    <property type="protein sequence ID" value="PHU35060.1"/>
    <property type="molecule type" value="Genomic_DNA"/>
</dbReference>
<dbReference type="Proteomes" id="UP000225889">
    <property type="component" value="Unassembled WGS sequence"/>
</dbReference>
<keyword evidence="3 6" id="KW-0808">Transferase</keyword>
<keyword evidence="4 6" id="KW-0949">S-adenosyl-L-methionine</keyword>
<evidence type="ECO:0000256" key="3">
    <source>
        <dbReference type="ARBA" id="ARBA00022679"/>
    </source>
</evidence>
<dbReference type="HAMAP" id="MF_00658">
    <property type="entry name" value="23SrRNA_methyltr_H"/>
    <property type="match status" value="1"/>
</dbReference>
<organism evidence="7 8">
    <name type="scientific">Pseudobutyrivibrio ruminis</name>
    <dbReference type="NCBI Taxonomy" id="46206"/>
    <lineage>
        <taxon>Bacteria</taxon>
        <taxon>Bacillati</taxon>
        <taxon>Bacillota</taxon>
        <taxon>Clostridia</taxon>
        <taxon>Lachnospirales</taxon>
        <taxon>Lachnospiraceae</taxon>
        <taxon>Pseudobutyrivibrio</taxon>
    </lineage>
</organism>
<reference evidence="7 8" key="2">
    <citation type="submission" date="2017-10" db="EMBL/GenBank/DDBJ databases">
        <authorList>
            <person name="Banno H."/>
            <person name="Chua N.-H."/>
        </authorList>
    </citation>
    <scope>NUCLEOTIDE SEQUENCE [LARGE SCALE GENOMIC DNA]</scope>
    <source>
        <strain evidence="7 8">JK626</strain>
    </source>
</reference>
<keyword evidence="6" id="KW-0963">Cytoplasm</keyword>
<sequence length="159" mass="18183">MNVKILCVGKIKEKFYTQAIDEYAKRLSKYCSLSIVEVPDEKTSENASDTEMAMVKDKEGQRLLKHINDRDFVIGLAILGQQLDSVAFSKYIENLGIQGNSSIVFVIGGSLGLSDDVYSRCDYQISFSKMTFPHQLMRVILLEQIYRAMRIMKNEPYHK</sequence>
<comment type="subcellular location">
    <subcellularLocation>
        <location evidence="6">Cytoplasm</location>
    </subcellularLocation>
</comment>
<dbReference type="GO" id="GO:0070038">
    <property type="term" value="F:rRNA (pseudouridine-N3-)-methyltransferase activity"/>
    <property type="evidence" value="ECO:0007669"/>
    <property type="project" value="UniProtKB-UniRule"/>
</dbReference>
<comment type="catalytic activity">
    <reaction evidence="6">
        <text>pseudouridine(1915) in 23S rRNA + S-adenosyl-L-methionine = N(3)-methylpseudouridine(1915) in 23S rRNA + S-adenosyl-L-homocysteine + H(+)</text>
        <dbReference type="Rhea" id="RHEA:42752"/>
        <dbReference type="Rhea" id="RHEA-COMP:10221"/>
        <dbReference type="Rhea" id="RHEA-COMP:10222"/>
        <dbReference type="ChEBI" id="CHEBI:15378"/>
        <dbReference type="ChEBI" id="CHEBI:57856"/>
        <dbReference type="ChEBI" id="CHEBI:59789"/>
        <dbReference type="ChEBI" id="CHEBI:65314"/>
        <dbReference type="ChEBI" id="CHEBI:74486"/>
        <dbReference type="EC" id="2.1.1.177"/>
    </reaction>
</comment>
<comment type="similarity">
    <text evidence="5 6">Belongs to the RNA methyltransferase RlmH family.</text>
</comment>
<evidence type="ECO:0000256" key="2">
    <source>
        <dbReference type="ARBA" id="ARBA00022603"/>
    </source>
</evidence>
<proteinExistence type="inferred from homology"/>
<evidence type="ECO:0000256" key="6">
    <source>
        <dbReference type="HAMAP-Rule" id="MF_00658"/>
    </source>
</evidence>
<dbReference type="InterPro" id="IPR029026">
    <property type="entry name" value="tRNA_m1G_MTases_N"/>
</dbReference>
<protein>
    <recommendedName>
        <fullName evidence="6">Ribosomal RNA large subunit methyltransferase H</fullName>
        <ecNumber evidence="6">2.1.1.177</ecNumber>
    </recommendedName>
    <alternativeName>
        <fullName evidence="6">23S rRNA (pseudouridine1915-N3)-methyltransferase</fullName>
    </alternativeName>
    <alternativeName>
        <fullName evidence="6">23S rRNA m3Psi1915 methyltransferase</fullName>
    </alternativeName>
    <alternativeName>
        <fullName evidence="6">rRNA (pseudouridine-N3-)-methyltransferase RlmH</fullName>
    </alternativeName>
</protein>
<dbReference type="EC" id="2.1.1.177" evidence="6"/>
<comment type="caution">
    <text evidence="7">The sequence shown here is derived from an EMBL/GenBank/DDBJ whole genome shotgun (WGS) entry which is preliminary data.</text>
</comment>
<dbReference type="GO" id="GO:0005737">
    <property type="term" value="C:cytoplasm"/>
    <property type="evidence" value="ECO:0007669"/>
    <property type="project" value="UniProtKB-SubCell"/>
</dbReference>